<evidence type="ECO:0000256" key="3">
    <source>
        <dbReference type="ARBA" id="ARBA00022801"/>
    </source>
</evidence>
<dbReference type="InterPro" id="IPR036852">
    <property type="entry name" value="Peptidase_S8/S53_dom_sf"/>
</dbReference>
<dbReference type="InterPro" id="IPR050131">
    <property type="entry name" value="Peptidase_S8_subtilisin-like"/>
</dbReference>
<keyword evidence="2 5" id="KW-0645">Protease</keyword>
<feature type="domain" description="Fervidolysin-like N-terminal prodomain" evidence="10">
    <location>
        <begin position="48"/>
        <end position="121"/>
    </location>
</feature>
<gene>
    <name evidence="11" type="ORF">COW36_11205</name>
</gene>
<evidence type="ECO:0000256" key="5">
    <source>
        <dbReference type="PROSITE-ProRule" id="PRU01240"/>
    </source>
</evidence>
<dbReference type="InterPro" id="IPR000209">
    <property type="entry name" value="Peptidase_S8/S53_dom"/>
</dbReference>
<dbReference type="InterPro" id="IPR022398">
    <property type="entry name" value="Peptidase_S8_His-AS"/>
</dbReference>
<dbReference type="PANTHER" id="PTHR43806:SF11">
    <property type="entry name" value="CEREVISIN-RELATED"/>
    <property type="match status" value="1"/>
</dbReference>
<evidence type="ECO:0000313" key="12">
    <source>
        <dbReference type="Proteomes" id="UP000231019"/>
    </source>
</evidence>
<keyword evidence="4 5" id="KW-0720">Serine protease</keyword>
<dbReference type="EMBL" id="PFFQ01000034">
    <property type="protein sequence ID" value="PIW16842.1"/>
    <property type="molecule type" value="Genomic_DNA"/>
</dbReference>
<comment type="similarity">
    <text evidence="1 5 6">Belongs to the peptidase S8 family.</text>
</comment>
<evidence type="ECO:0000313" key="11">
    <source>
        <dbReference type="EMBL" id="PIW16842.1"/>
    </source>
</evidence>
<evidence type="ECO:0000259" key="10">
    <source>
        <dbReference type="Pfam" id="PF22148"/>
    </source>
</evidence>
<dbReference type="Gene3D" id="3.40.50.200">
    <property type="entry name" value="Peptidase S8/S53 domain"/>
    <property type="match status" value="1"/>
</dbReference>
<dbReference type="Pfam" id="PF00082">
    <property type="entry name" value="Peptidase_S8"/>
    <property type="match status" value="1"/>
</dbReference>
<feature type="active site" description="Charge relay system" evidence="5">
    <location>
        <position position="393"/>
    </location>
</feature>
<dbReference type="InterPro" id="IPR023828">
    <property type="entry name" value="Peptidase_S8_Ser-AS"/>
</dbReference>
<feature type="region of interest" description="Disordered" evidence="7">
    <location>
        <begin position="453"/>
        <end position="481"/>
    </location>
</feature>
<dbReference type="PROSITE" id="PS00137">
    <property type="entry name" value="SUBTILASE_HIS"/>
    <property type="match status" value="1"/>
</dbReference>
<feature type="chain" id="PRO_5014773062" evidence="8">
    <location>
        <begin position="28"/>
        <end position="481"/>
    </location>
</feature>
<dbReference type="PROSITE" id="PS51257">
    <property type="entry name" value="PROKAR_LIPOPROTEIN"/>
    <property type="match status" value="1"/>
</dbReference>
<dbReference type="InterPro" id="IPR023827">
    <property type="entry name" value="Peptidase_S8_Asp-AS"/>
</dbReference>
<accession>A0A2M7G4K2</accession>
<keyword evidence="3 5" id="KW-0378">Hydrolase</keyword>
<evidence type="ECO:0000256" key="1">
    <source>
        <dbReference type="ARBA" id="ARBA00011073"/>
    </source>
</evidence>
<dbReference type="GO" id="GO:0006508">
    <property type="term" value="P:proteolysis"/>
    <property type="evidence" value="ECO:0007669"/>
    <property type="project" value="UniProtKB-KW"/>
</dbReference>
<protein>
    <submittedName>
        <fullName evidence="11">Uncharacterized protein</fullName>
    </submittedName>
</protein>
<dbReference type="AlphaFoldDB" id="A0A2M7G4K2"/>
<evidence type="ECO:0000256" key="2">
    <source>
        <dbReference type="ARBA" id="ARBA00022670"/>
    </source>
</evidence>
<dbReference type="PROSITE" id="PS00136">
    <property type="entry name" value="SUBTILASE_ASP"/>
    <property type="match status" value="1"/>
</dbReference>
<dbReference type="InterPro" id="IPR054399">
    <property type="entry name" value="Fervidolysin-like_N_prodom"/>
</dbReference>
<feature type="active site" description="Charge relay system" evidence="5">
    <location>
        <position position="181"/>
    </location>
</feature>
<evidence type="ECO:0000256" key="8">
    <source>
        <dbReference type="SAM" id="SignalP"/>
    </source>
</evidence>
<feature type="compositionally biased region" description="Low complexity" evidence="7">
    <location>
        <begin position="463"/>
        <end position="481"/>
    </location>
</feature>
<evidence type="ECO:0000256" key="6">
    <source>
        <dbReference type="RuleBase" id="RU003355"/>
    </source>
</evidence>
<dbReference type="Proteomes" id="UP000231019">
    <property type="component" value="Unassembled WGS sequence"/>
</dbReference>
<dbReference type="PROSITE" id="PS00138">
    <property type="entry name" value="SUBTILASE_SER"/>
    <property type="match status" value="1"/>
</dbReference>
<dbReference type="SUPFAM" id="SSF52743">
    <property type="entry name" value="Subtilisin-like"/>
    <property type="match status" value="1"/>
</dbReference>
<keyword evidence="8" id="KW-0732">Signal</keyword>
<dbReference type="PRINTS" id="PR00723">
    <property type="entry name" value="SUBTILISIN"/>
</dbReference>
<reference evidence="11 12" key="1">
    <citation type="submission" date="2017-09" db="EMBL/GenBank/DDBJ databases">
        <title>Depth-based differentiation of microbial function through sediment-hosted aquifers and enrichment of novel symbionts in the deep terrestrial subsurface.</title>
        <authorList>
            <person name="Probst A.J."/>
            <person name="Ladd B."/>
            <person name="Jarett J.K."/>
            <person name="Geller-Mcgrath D.E."/>
            <person name="Sieber C.M."/>
            <person name="Emerson J.B."/>
            <person name="Anantharaman K."/>
            <person name="Thomas B.C."/>
            <person name="Malmstrom R."/>
            <person name="Stieglmeier M."/>
            <person name="Klingl A."/>
            <person name="Woyke T."/>
            <person name="Ryan C.M."/>
            <person name="Banfield J.F."/>
        </authorList>
    </citation>
    <scope>NUCLEOTIDE SEQUENCE [LARGE SCALE GENOMIC DNA]</scope>
    <source>
        <strain evidence="11">CG17_big_fil_post_rev_8_21_14_2_50_48_46</strain>
    </source>
</reference>
<dbReference type="GO" id="GO:0004252">
    <property type="term" value="F:serine-type endopeptidase activity"/>
    <property type="evidence" value="ECO:0007669"/>
    <property type="project" value="UniProtKB-UniRule"/>
</dbReference>
<dbReference type="PANTHER" id="PTHR43806">
    <property type="entry name" value="PEPTIDASE S8"/>
    <property type="match status" value="1"/>
</dbReference>
<evidence type="ECO:0000256" key="4">
    <source>
        <dbReference type="ARBA" id="ARBA00022825"/>
    </source>
</evidence>
<sequence length="481" mass="50358">MKSKLFSASTISASFLVLTACSSGLQAPLSAIPTRQVAPARVQAKWVTKKQSPFLPAEVVVEYRSGFATQAQQTPVLPGLTHAQPLTIQGDKFALLKFQSQAQSDQAVSKLKSLPEVASVARNPRYTALAAPQVPVFRQSTAAAPLSDAFYPLQWALPKIGIPQAWGLMRSKQEILVAVVDSGVDYRHPDLKGQIINGMDFMAEDVSGPNGIGSPDTVDDDPLDQLGHGTHVAGIIAALADNQTGVAGIAPMVKVLNIKALNQEGWGSAFAIAQGITYATDKGARVINLSLGGGDQSKPIQLAIEYAQSKGVLIVAAAGNSFTHTGFPANLPGVLAVGATDSKDWLADFTNHDERIDVMAPGVDIMSTTPTYLTNAMSQNGIDVFYSAMSGTSMACPIVTAQAALLLSMNPGLKAEQVKELITRTAKPVGDARLFGSGRIQIDASLQALAAGMNPAQPPADPAAPSAALSALRASRSLSRR</sequence>
<feature type="signal peptide" evidence="8">
    <location>
        <begin position="1"/>
        <end position="27"/>
    </location>
</feature>
<dbReference type="InterPro" id="IPR015500">
    <property type="entry name" value="Peptidase_S8_subtilisin-rel"/>
</dbReference>
<dbReference type="Pfam" id="PF22148">
    <property type="entry name" value="Fervidolysin_NPro-like"/>
    <property type="match status" value="1"/>
</dbReference>
<name>A0A2M7G4K2_9BACT</name>
<comment type="caution">
    <text evidence="11">The sequence shown here is derived from an EMBL/GenBank/DDBJ whole genome shotgun (WGS) entry which is preliminary data.</text>
</comment>
<proteinExistence type="inferred from homology"/>
<organism evidence="11 12">
    <name type="scientific">bacterium (Candidatus Blackallbacteria) CG17_big_fil_post_rev_8_21_14_2_50_48_46</name>
    <dbReference type="NCBI Taxonomy" id="2014261"/>
    <lineage>
        <taxon>Bacteria</taxon>
        <taxon>Candidatus Blackallbacteria</taxon>
    </lineage>
</organism>
<feature type="domain" description="Peptidase S8/S53" evidence="9">
    <location>
        <begin position="173"/>
        <end position="438"/>
    </location>
</feature>
<evidence type="ECO:0000256" key="7">
    <source>
        <dbReference type="SAM" id="MobiDB-lite"/>
    </source>
</evidence>
<evidence type="ECO:0000259" key="9">
    <source>
        <dbReference type="Pfam" id="PF00082"/>
    </source>
</evidence>
<dbReference type="PROSITE" id="PS51892">
    <property type="entry name" value="SUBTILASE"/>
    <property type="match status" value="1"/>
</dbReference>
<feature type="active site" description="Charge relay system" evidence="5">
    <location>
        <position position="228"/>
    </location>
</feature>